<dbReference type="OrthoDB" id="9808025at2"/>
<evidence type="ECO:0000256" key="4">
    <source>
        <dbReference type="ARBA" id="ARBA00032089"/>
    </source>
</evidence>
<dbReference type="AlphaFoldDB" id="S7T8I3"/>
<dbReference type="GO" id="GO:0008360">
    <property type="term" value="P:regulation of cell shape"/>
    <property type="evidence" value="ECO:0007669"/>
    <property type="project" value="UniProtKB-KW"/>
</dbReference>
<dbReference type="PANTHER" id="PTHR34138:SF1">
    <property type="entry name" value="CELL SHAPE-DETERMINING PROTEIN MREC"/>
    <property type="match status" value="1"/>
</dbReference>
<dbReference type="PATRIC" id="fig|1121439.3.peg.1563"/>
<dbReference type="Gene3D" id="2.40.10.350">
    <property type="entry name" value="Rod shape-determining protein MreC, domain 2"/>
    <property type="match status" value="1"/>
</dbReference>
<feature type="domain" description="Rod shape-determining protein MreC beta-barrel core" evidence="6">
    <location>
        <begin position="134"/>
        <end position="271"/>
    </location>
</feature>
<keyword evidence="8" id="KW-1185">Reference proteome</keyword>
<dbReference type="InterPro" id="IPR055342">
    <property type="entry name" value="MreC_beta-barrel_core"/>
</dbReference>
<dbReference type="InterPro" id="IPR042177">
    <property type="entry name" value="Cell/Rod_1"/>
</dbReference>
<name>S7T8I3_9BACT</name>
<evidence type="ECO:0000256" key="5">
    <source>
        <dbReference type="SAM" id="MobiDB-lite"/>
    </source>
</evidence>
<comment type="caution">
    <text evidence="7">The sequence shown here is derived from an EMBL/GenBank/DDBJ whole genome shotgun (WGS) entry which is preliminary data.</text>
</comment>
<sequence length="330" mass="35239">MTRRSGYKRAALVFVLVLIGYLSLYTWNLKTGILDRLATRTGLEFTGHVLLPGEWARQQALGLWSGYVDLVDVREENERLHLVVHELISENVRLREQAASVPRLERLLGFAPAENWTARAARVIGQKLGPTGALGSVLVDLGEAHGFANDAPAVIPEGVVGRVLRTSPNYSTVLLLTDQNSRVAVMGSENRTTAILSGGGPDELFDLKYVPVSGTLSVGELLVTSGLDGIFPKGLPVARVVRVEQPDVSLFQSAQAEPLFDVRGVEELFLLARLDGGEAAEDIDGGQAAARPMGAPPEVQLPPEPDVPIMEQLPSGDGSGSAPEGRDNGG</sequence>
<evidence type="ECO:0000256" key="1">
    <source>
        <dbReference type="ARBA" id="ARBA00009369"/>
    </source>
</evidence>
<gene>
    <name evidence="7" type="ORF">dsat_0216</name>
</gene>
<evidence type="ECO:0000256" key="2">
    <source>
        <dbReference type="ARBA" id="ARBA00013855"/>
    </source>
</evidence>
<dbReference type="PANTHER" id="PTHR34138">
    <property type="entry name" value="CELL SHAPE-DETERMINING PROTEIN MREC"/>
    <property type="match status" value="1"/>
</dbReference>
<proteinExistence type="inferred from homology"/>
<evidence type="ECO:0000259" key="6">
    <source>
        <dbReference type="Pfam" id="PF04085"/>
    </source>
</evidence>
<dbReference type="STRING" id="1121439.dsat_0216"/>
<dbReference type="eggNOG" id="COG1792">
    <property type="taxonomic scope" value="Bacteria"/>
</dbReference>
<evidence type="ECO:0000313" key="7">
    <source>
        <dbReference type="EMBL" id="EPR32775.1"/>
    </source>
</evidence>
<evidence type="ECO:0000256" key="3">
    <source>
        <dbReference type="ARBA" id="ARBA00022960"/>
    </source>
</evidence>
<comment type="similarity">
    <text evidence="1">Belongs to the MreC family.</text>
</comment>
<dbReference type="GO" id="GO:0005886">
    <property type="term" value="C:plasma membrane"/>
    <property type="evidence" value="ECO:0007669"/>
    <property type="project" value="TreeGrafter"/>
</dbReference>
<dbReference type="RefSeq" id="WP_020886910.1">
    <property type="nucleotide sequence ID" value="NZ_ATHI01000026.1"/>
</dbReference>
<dbReference type="InterPro" id="IPR007221">
    <property type="entry name" value="MreC"/>
</dbReference>
<dbReference type="EMBL" id="ATHI01000026">
    <property type="protein sequence ID" value="EPR32775.1"/>
    <property type="molecule type" value="Genomic_DNA"/>
</dbReference>
<dbReference type="Gene3D" id="2.40.10.340">
    <property type="entry name" value="Rod shape-determining protein MreC, domain 1"/>
    <property type="match status" value="1"/>
</dbReference>
<organism evidence="7 8">
    <name type="scientific">Alkalidesulfovibrio alkalitolerans DSM 16529</name>
    <dbReference type="NCBI Taxonomy" id="1121439"/>
    <lineage>
        <taxon>Bacteria</taxon>
        <taxon>Pseudomonadati</taxon>
        <taxon>Thermodesulfobacteriota</taxon>
        <taxon>Desulfovibrionia</taxon>
        <taxon>Desulfovibrionales</taxon>
        <taxon>Desulfovibrionaceae</taxon>
        <taxon>Alkalidesulfovibrio</taxon>
    </lineage>
</organism>
<protein>
    <recommendedName>
        <fullName evidence="2">Cell shape-determining protein MreC</fullName>
    </recommendedName>
    <alternativeName>
        <fullName evidence="4">Cell shape protein MreC</fullName>
    </alternativeName>
</protein>
<feature type="region of interest" description="Disordered" evidence="5">
    <location>
        <begin position="284"/>
        <end position="330"/>
    </location>
</feature>
<dbReference type="Proteomes" id="UP000014975">
    <property type="component" value="Unassembled WGS sequence"/>
</dbReference>
<accession>S7T8I3</accession>
<dbReference type="Pfam" id="PF04085">
    <property type="entry name" value="MreC"/>
    <property type="match status" value="1"/>
</dbReference>
<reference evidence="7 8" key="1">
    <citation type="journal article" date="2013" name="Genome Announc.">
        <title>Draft genome sequences for three mercury-methylating, sulfate-reducing bacteria.</title>
        <authorList>
            <person name="Brown S.D."/>
            <person name="Hurt R.A.Jr."/>
            <person name="Gilmour C.C."/>
            <person name="Elias D.A."/>
        </authorList>
    </citation>
    <scope>NUCLEOTIDE SEQUENCE [LARGE SCALE GENOMIC DNA]</scope>
    <source>
        <strain evidence="7 8">DSM 16529</strain>
    </source>
</reference>
<keyword evidence="3" id="KW-0133">Cell shape</keyword>
<evidence type="ECO:0000313" key="8">
    <source>
        <dbReference type="Proteomes" id="UP000014975"/>
    </source>
</evidence>
<dbReference type="InterPro" id="IPR042175">
    <property type="entry name" value="Cell/Rod_MreC_2"/>
</dbReference>